<dbReference type="OrthoDB" id="2241086at2"/>
<accession>A0A9Q8CKI8</accession>
<dbReference type="Proteomes" id="UP000295280">
    <property type="component" value="Unassembled WGS sequence"/>
</dbReference>
<name>A0A9Q8CKI8_9STAP</name>
<dbReference type="AlphaFoldDB" id="A0A9Q8CKI8"/>
<evidence type="ECO:0000313" key="1">
    <source>
        <dbReference type="EMBL" id="TDM02304.1"/>
    </source>
</evidence>
<organism evidence="1 2">
    <name type="scientific">Macrococcus carouselicus</name>
    <dbReference type="NCBI Taxonomy" id="69969"/>
    <lineage>
        <taxon>Bacteria</taxon>
        <taxon>Bacillati</taxon>
        <taxon>Bacillota</taxon>
        <taxon>Bacilli</taxon>
        <taxon>Bacillales</taxon>
        <taxon>Staphylococcaceae</taxon>
        <taxon>Macrococcus</taxon>
    </lineage>
</organism>
<dbReference type="RefSeq" id="WP_133417790.1">
    <property type="nucleotide sequence ID" value="NZ_SCWD01000002.1"/>
</dbReference>
<proteinExistence type="predicted"/>
<comment type="caution">
    <text evidence="1">The sequence shown here is derived from an EMBL/GenBank/DDBJ whole genome shotgun (WGS) entry which is preliminary data.</text>
</comment>
<dbReference type="Gene3D" id="3.40.50.1980">
    <property type="entry name" value="Nitrogenase molybdenum iron protein domain"/>
    <property type="match status" value="1"/>
</dbReference>
<dbReference type="EMBL" id="SCWD01000002">
    <property type="protein sequence ID" value="TDM02304.1"/>
    <property type="molecule type" value="Genomic_DNA"/>
</dbReference>
<evidence type="ECO:0000313" key="2">
    <source>
        <dbReference type="Proteomes" id="UP000295280"/>
    </source>
</evidence>
<keyword evidence="2" id="KW-1185">Reference proteome</keyword>
<protein>
    <submittedName>
        <fullName evidence="1">Uncharacterized protein</fullName>
    </submittedName>
</protein>
<gene>
    <name evidence="1" type="ORF">ERX40_07045</name>
</gene>
<sequence>MHEALNLGADTTYTIYQFFRKDIDAYGDNWGHGSEIIYQAFDRKMQADVEKDFKPTGWKKISAEEISKYASDVVLFSSDAGKDMNSIVKSNV</sequence>
<reference evidence="1 2" key="1">
    <citation type="submission" date="2019-01" db="EMBL/GenBank/DDBJ databases">
        <title>Draft genome sequences of the type strains of six Macrococcus species.</title>
        <authorList>
            <person name="Mazhar S."/>
            <person name="Altermann E."/>
            <person name="Hill C."/>
            <person name="Mcauliffe O."/>
        </authorList>
    </citation>
    <scope>NUCLEOTIDE SEQUENCE [LARGE SCALE GENOMIC DNA]</scope>
    <source>
        <strain evidence="1 2">ATCC 51828</strain>
    </source>
</reference>